<dbReference type="Proteomes" id="UP001596241">
    <property type="component" value="Unassembled WGS sequence"/>
</dbReference>
<reference evidence="2" key="1">
    <citation type="journal article" date="2019" name="Int. J. Syst. Evol. Microbiol.">
        <title>The Global Catalogue of Microorganisms (GCM) 10K type strain sequencing project: providing services to taxonomists for standard genome sequencing and annotation.</title>
        <authorList>
            <consortium name="The Broad Institute Genomics Platform"/>
            <consortium name="The Broad Institute Genome Sequencing Center for Infectious Disease"/>
            <person name="Wu L."/>
            <person name="Ma J."/>
        </authorList>
    </citation>
    <scope>NUCLEOTIDE SEQUENCE [LARGE SCALE GENOMIC DNA]</scope>
    <source>
        <strain evidence="2">CGMCC 1.15809</strain>
    </source>
</reference>
<proteinExistence type="predicted"/>
<evidence type="ECO:0000313" key="2">
    <source>
        <dbReference type="Proteomes" id="UP001596241"/>
    </source>
</evidence>
<comment type="caution">
    <text evidence="1">The sequence shown here is derived from an EMBL/GenBank/DDBJ whole genome shotgun (WGS) entry which is preliminary data.</text>
</comment>
<evidence type="ECO:0000313" key="1">
    <source>
        <dbReference type="EMBL" id="MFC5891609.1"/>
    </source>
</evidence>
<dbReference type="EMBL" id="JBHSPW010000001">
    <property type="protein sequence ID" value="MFC5891609.1"/>
    <property type="molecule type" value="Genomic_DNA"/>
</dbReference>
<sequence length="41" mass="4338">MTPARPPGTMGTMDAPSTDWITIAAYEILPGRLHPMAAARA</sequence>
<keyword evidence="2" id="KW-1185">Reference proteome</keyword>
<gene>
    <name evidence="1" type="ORF">ACFP3M_02030</name>
</gene>
<organism evidence="1 2">
    <name type="scientific">Streptomyces ramulosus</name>
    <dbReference type="NCBI Taxonomy" id="47762"/>
    <lineage>
        <taxon>Bacteria</taxon>
        <taxon>Bacillati</taxon>
        <taxon>Actinomycetota</taxon>
        <taxon>Actinomycetes</taxon>
        <taxon>Kitasatosporales</taxon>
        <taxon>Streptomycetaceae</taxon>
        <taxon>Streptomyces</taxon>
    </lineage>
</organism>
<protein>
    <submittedName>
        <fullName evidence="1">Uncharacterized protein</fullName>
    </submittedName>
</protein>
<dbReference type="RefSeq" id="WP_345081364.1">
    <property type="nucleotide sequence ID" value="NZ_BAAAWG010000006.1"/>
</dbReference>
<accession>A0ABW1FFA9</accession>
<name>A0ABW1FFA9_9ACTN</name>